<sequence>MSTEPSSPEVVVEALGVPVGIPVTGDDALRLRRQWSRALSDRTADTVIDVDHLPVDDDMARDYAITSLVTMAALDSTAGQRVNLHAGAVADPEGRVLAVIGPSGSGKTTAIGLLATRLGYVSDETLSIDGKLLVHGHPKPLSVMAAPDTPGVKHSLSPDELGLLHPPTTSHLHRIVLLHRGHDDSGLVPVSPAYAIAEVVAQTSSLVRLEHPILRLAETIDACGGVWSLKYREIADRIDELVGLLDSEPQPAPARLHHPGGSSAAASVPGGWRRTPWLDAVEYDDEVVLMIDDRIHVLAGLGVVAWLALASPRTLDELVAETTSLLGEHPDAHQLVTDALGVLAEQGLVQPPD</sequence>
<reference evidence="1 2" key="1">
    <citation type="submission" date="2019-01" db="EMBL/GenBank/DDBJ databases">
        <title>Novel species of Nocardioides.</title>
        <authorList>
            <person name="Liu Q."/>
            <person name="X Y.-H."/>
        </authorList>
    </citation>
    <scope>NUCLEOTIDE SEQUENCE [LARGE SCALE GENOMIC DNA]</scope>
    <source>
        <strain evidence="1 2">HLT2-9</strain>
    </source>
</reference>
<evidence type="ECO:0000313" key="2">
    <source>
        <dbReference type="Proteomes" id="UP000291101"/>
    </source>
</evidence>
<dbReference type="RefSeq" id="WP_129428696.1">
    <property type="nucleotide sequence ID" value="NZ_SDWV01000030.1"/>
</dbReference>
<name>A0A4Q2SKF2_9ACTN</name>
<proteinExistence type="predicted"/>
<dbReference type="AlphaFoldDB" id="A0A4Q2SKF2"/>
<gene>
    <name evidence="1" type="ORF">EUA94_20420</name>
</gene>
<protein>
    <recommendedName>
        <fullName evidence="3">PqqD family peptide modification chaperone</fullName>
    </recommendedName>
</protein>
<dbReference type="SUPFAM" id="SSF52540">
    <property type="entry name" value="P-loop containing nucleoside triphosphate hydrolases"/>
    <property type="match status" value="1"/>
</dbReference>
<dbReference type="SUPFAM" id="SSF53795">
    <property type="entry name" value="PEP carboxykinase-like"/>
    <property type="match status" value="1"/>
</dbReference>
<dbReference type="InterPro" id="IPR027417">
    <property type="entry name" value="P-loop_NTPase"/>
</dbReference>
<dbReference type="OrthoDB" id="4793383at2"/>
<evidence type="ECO:0008006" key="3">
    <source>
        <dbReference type="Google" id="ProtNLM"/>
    </source>
</evidence>
<comment type="caution">
    <text evidence="1">The sequence shown here is derived from an EMBL/GenBank/DDBJ whole genome shotgun (WGS) entry which is preliminary data.</text>
</comment>
<dbReference type="Gene3D" id="3.40.50.300">
    <property type="entry name" value="P-loop containing nucleotide triphosphate hydrolases"/>
    <property type="match status" value="1"/>
</dbReference>
<dbReference type="EMBL" id="SDWV01000030">
    <property type="protein sequence ID" value="RYC04428.1"/>
    <property type="molecule type" value="Genomic_DNA"/>
</dbReference>
<organism evidence="1 2">
    <name type="scientific">Nocardioides zhouii</name>
    <dbReference type="NCBI Taxonomy" id="1168729"/>
    <lineage>
        <taxon>Bacteria</taxon>
        <taxon>Bacillati</taxon>
        <taxon>Actinomycetota</taxon>
        <taxon>Actinomycetes</taxon>
        <taxon>Propionibacteriales</taxon>
        <taxon>Nocardioidaceae</taxon>
        <taxon>Nocardioides</taxon>
    </lineage>
</organism>
<accession>A0A4Q2SKF2</accession>
<evidence type="ECO:0000313" key="1">
    <source>
        <dbReference type="EMBL" id="RYC04428.1"/>
    </source>
</evidence>
<keyword evidence="2" id="KW-1185">Reference proteome</keyword>
<dbReference type="Proteomes" id="UP000291101">
    <property type="component" value="Unassembled WGS sequence"/>
</dbReference>